<feature type="region of interest" description="Disordered" evidence="1">
    <location>
        <begin position="1"/>
        <end position="65"/>
    </location>
</feature>
<keyword evidence="3" id="KW-1185">Reference proteome</keyword>
<feature type="compositionally biased region" description="Polar residues" evidence="1">
    <location>
        <begin position="53"/>
        <end position="62"/>
    </location>
</feature>
<dbReference type="EMBL" id="CARXXK010000002">
    <property type="protein sequence ID" value="CAI6352809.1"/>
    <property type="molecule type" value="Genomic_DNA"/>
</dbReference>
<sequence>MPPSREGDHQRRDDGSRPPSLIGDHQRRDDGSRPPSLIGDHQRRDDGHRVTGRRQTTPTHTQVGAACHRCHPATPLQGVAVVARQID</sequence>
<accession>A0AAV0WAG1</accession>
<dbReference type="Proteomes" id="UP001160148">
    <property type="component" value="Unassembled WGS sequence"/>
</dbReference>
<feature type="compositionally biased region" description="Basic and acidic residues" evidence="1">
    <location>
        <begin position="40"/>
        <end position="49"/>
    </location>
</feature>
<comment type="caution">
    <text evidence="2">The sequence shown here is derived from an EMBL/GenBank/DDBJ whole genome shotgun (WGS) entry which is preliminary data.</text>
</comment>
<reference evidence="2 3" key="1">
    <citation type="submission" date="2023-01" db="EMBL/GenBank/DDBJ databases">
        <authorList>
            <person name="Whitehead M."/>
        </authorList>
    </citation>
    <scope>NUCLEOTIDE SEQUENCE [LARGE SCALE GENOMIC DNA]</scope>
</reference>
<evidence type="ECO:0000256" key="1">
    <source>
        <dbReference type="SAM" id="MobiDB-lite"/>
    </source>
</evidence>
<protein>
    <submittedName>
        <fullName evidence="2">Uncharacterized protein</fullName>
    </submittedName>
</protein>
<organism evidence="2 3">
    <name type="scientific">Macrosiphum euphorbiae</name>
    <name type="common">potato aphid</name>
    <dbReference type="NCBI Taxonomy" id="13131"/>
    <lineage>
        <taxon>Eukaryota</taxon>
        <taxon>Metazoa</taxon>
        <taxon>Ecdysozoa</taxon>
        <taxon>Arthropoda</taxon>
        <taxon>Hexapoda</taxon>
        <taxon>Insecta</taxon>
        <taxon>Pterygota</taxon>
        <taxon>Neoptera</taxon>
        <taxon>Paraneoptera</taxon>
        <taxon>Hemiptera</taxon>
        <taxon>Sternorrhyncha</taxon>
        <taxon>Aphidomorpha</taxon>
        <taxon>Aphidoidea</taxon>
        <taxon>Aphididae</taxon>
        <taxon>Macrosiphini</taxon>
        <taxon>Macrosiphum</taxon>
    </lineage>
</organism>
<gene>
    <name evidence="2" type="ORF">MEUPH1_LOCUS9007</name>
</gene>
<proteinExistence type="predicted"/>
<evidence type="ECO:0000313" key="3">
    <source>
        <dbReference type="Proteomes" id="UP001160148"/>
    </source>
</evidence>
<evidence type="ECO:0000313" key="2">
    <source>
        <dbReference type="EMBL" id="CAI6352809.1"/>
    </source>
</evidence>
<dbReference type="AlphaFoldDB" id="A0AAV0WAG1"/>
<name>A0AAV0WAG1_9HEMI</name>
<feature type="compositionally biased region" description="Basic and acidic residues" evidence="1">
    <location>
        <begin position="1"/>
        <end position="16"/>
    </location>
</feature>